<reference evidence="1 2" key="1">
    <citation type="submission" date="2024-06" db="EMBL/GenBank/DDBJ databases">
        <title>The Natural Products Discovery Center: Release of the First 8490 Sequenced Strains for Exploring Actinobacteria Biosynthetic Diversity.</title>
        <authorList>
            <person name="Kalkreuter E."/>
            <person name="Kautsar S.A."/>
            <person name="Yang D."/>
            <person name="Bader C.D."/>
            <person name="Teijaro C.N."/>
            <person name="Fluegel L."/>
            <person name="Davis C.M."/>
            <person name="Simpson J.R."/>
            <person name="Lauterbach L."/>
            <person name="Steele A.D."/>
            <person name="Gui C."/>
            <person name="Meng S."/>
            <person name="Li G."/>
            <person name="Viehrig K."/>
            <person name="Ye F."/>
            <person name="Su P."/>
            <person name="Kiefer A.F."/>
            <person name="Nichols A."/>
            <person name="Cepeda A.J."/>
            <person name="Yan W."/>
            <person name="Fan B."/>
            <person name="Jiang Y."/>
            <person name="Adhikari A."/>
            <person name="Zheng C.-J."/>
            <person name="Schuster L."/>
            <person name="Cowan T.M."/>
            <person name="Smanski M.J."/>
            <person name="Chevrette M.G."/>
            <person name="De Carvalho L.P.S."/>
            <person name="Shen B."/>
        </authorList>
    </citation>
    <scope>NUCLEOTIDE SEQUENCE [LARGE SCALE GENOMIC DNA]</scope>
    <source>
        <strain evidence="1 2">NPDC077434</strain>
    </source>
</reference>
<accession>A0ABV3LL94</accession>
<gene>
    <name evidence="1" type="ORF">AB0301_16605</name>
</gene>
<evidence type="ECO:0000313" key="2">
    <source>
        <dbReference type="Proteomes" id="UP001553715"/>
    </source>
</evidence>
<name>A0ABV3LL94_9MICO</name>
<dbReference type="EMBL" id="JBFBMH010000042">
    <property type="protein sequence ID" value="MEW1976677.1"/>
    <property type="molecule type" value="Genomic_DNA"/>
</dbReference>
<keyword evidence="2" id="KW-1185">Reference proteome</keyword>
<organism evidence="1 2">
    <name type="scientific">Microbacterium profundi</name>
    <dbReference type="NCBI Taxonomy" id="450380"/>
    <lineage>
        <taxon>Bacteria</taxon>
        <taxon>Bacillati</taxon>
        <taxon>Actinomycetota</taxon>
        <taxon>Actinomycetes</taxon>
        <taxon>Micrococcales</taxon>
        <taxon>Microbacteriaceae</taxon>
        <taxon>Microbacterium</taxon>
    </lineage>
</organism>
<dbReference type="RefSeq" id="WP_366233501.1">
    <property type="nucleotide sequence ID" value="NZ_JBFBMH010000042.1"/>
</dbReference>
<proteinExistence type="predicted"/>
<sequence>MSDDLALPDGLPEYGLTGLGALGVLWVLGPSVRAVGRNLGKWTEYHTANLLKLSEKVERRLAESPESAEGEVHPRVAKEVLDAAAWIDDDVHQEYLSALLVGARVDGNDDSSMYDVRLVSGMSAGAVRLHHAIYSSYFGTRDRYAQDDRPTFHRPDPLEKKLVMSATNGSLNAACAGGRPSSGLGPLIHASDILYRERLVSRAVSSLQ</sequence>
<evidence type="ECO:0008006" key="3">
    <source>
        <dbReference type="Google" id="ProtNLM"/>
    </source>
</evidence>
<comment type="caution">
    <text evidence="1">The sequence shown here is derived from an EMBL/GenBank/DDBJ whole genome shotgun (WGS) entry which is preliminary data.</text>
</comment>
<dbReference type="Proteomes" id="UP001553715">
    <property type="component" value="Unassembled WGS sequence"/>
</dbReference>
<protein>
    <recommendedName>
        <fullName evidence="3">PNPLA domain-containing protein</fullName>
    </recommendedName>
</protein>
<evidence type="ECO:0000313" key="1">
    <source>
        <dbReference type="EMBL" id="MEW1976677.1"/>
    </source>
</evidence>